<dbReference type="InParanoid" id="A0A507BMT1"/>
<dbReference type="Gene3D" id="1.20.140.150">
    <property type="match status" value="1"/>
</dbReference>
<evidence type="ECO:0000313" key="2">
    <source>
        <dbReference type="EMBL" id="TPX18050.1"/>
    </source>
</evidence>
<feature type="transmembrane region" description="Helical" evidence="1">
    <location>
        <begin position="119"/>
        <end position="142"/>
    </location>
</feature>
<dbReference type="GeneID" id="41979316"/>
<feature type="transmembrane region" description="Helical" evidence="1">
    <location>
        <begin position="158"/>
        <end position="183"/>
    </location>
</feature>
<gene>
    <name evidence="2" type="ORF">E0L32_011869</name>
</gene>
<proteinExistence type="predicted"/>
<organism evidence="2 3">
    <name type="scientific">Thyridium curvatum</name>
    <dbReference type="NCBI Taxonomy" id="1093900"/>
    <lineage>
        <taxon>Eukaryota</taxon>
        <taxon>Fungi</taxon>
        <taxon>Dikarya</taxon>
        <taxon>Ascomycota</taxon>
        <taxon>Pezizomycotina</taxon>
        <taxon>Sordariomycetes</taxon>
        <taxon>Sordariomycetidae</taxon>
        <taxon>Thyridiales</taxon>
        <taxon>Thyridiaceae</taxon>
        <taxon>Thyridium</taxon>
    </lineage>
</organism>
<sequence length="198" mass="21452">MTRISIYSAALVAFAGSTAMTLAAILMPDWVSYSVTANTGATFTQKLGLHRSCSSEFDPPCRPFPERVDCLGDERQFCSMWRTTGFLMSFAAVAELATLVGFLVIMMGGKMKREAGWKIVVGMLAIVAAILLAAMSIVAYLLDHDEKFIVPGWKLDKSWILCIVSGSLAVLSALGLTISAFVLPPEDGYEFLDDPINP</sequence>
<keyword evidence="1" id="KW-0812">Transmembrane</keyword>
<dbReference type="AlphaFoldDB" id="A0A507BMT1"/>
<keyword evidence="1" id="KW-0472">Membrane</keyword>
<keyword evidence="3" id="KW-1185">Reference proteome</keyword>
<evidence type="ECO:0000313" key="3">
    <source>
        <dbReference type="Proteomes" id="UP000319257"/>
    </source>
</evidence>
<evidence type="ECO:0000256" key="1">
    <source>
        <dbReference type="SAM" id="Phobius"/>
    </source>
</evidence>
<accession>A0A507BMT1</accession>
<reference evidence="2 3" key="1">
    <citation type="submission" date="2019-06" db="EMBL/GenBank/DDBJ databases">
        <title>Draft genome sequence of the filamentous fungus Phialemoniopsis curvata isolated from diesel fuel.</title>
        <authorList>
            <person name="Varaljay V.A."/>
            <person name="Lyon W.J."/>
            <person name="Crouch A.L."/>
            <person name="Drake C.E."/>
            <person name="Hollomon J.M."/>
            <person name="Nadeau L.J."/>
            <person name="Nunn H.S."/>
            <person name="Stevenson B.S."/>
            <person name="Bojanowski C.L."/>
            <person name="Crookes-Goodson W.J."/>
        </authorList>
    </citation>
    <scope>NUCLEOTIDE SEQUENCE [LARGE SCALE GENOMIC DNA]</scope>
    <source>
        <strain evidence="2 3">D216</strain>
    </source>
</reference>
<comment type="caution">
    <text evidence="2">The sequence shown here is derived from an EMBL/GenBank/DDBJ whole genome shotgun (WGS) entry which is preliminary data.</text>
</comment>
<dbReference type="OrthoDB" id="61370at2759"/>
<name>A0A507BMT1_9PEZI</name>
<keyword evidence="1" id="KW-1133">Transmembrane helix</keyword>
<dbReference type="RefSeq" id="XP_030999761.1">
    <property type="nucleotide sequence ID" value="XM_031134645.1"/>
</dbReference>
<feature type="transmembrane region" description="Helical" evidence="1">
    <location>
        <begin position="86"/>
        <end position="107"/>
    </location>
</feature>
<dbReference type="EMBL" id="SKBQ01000122">
    <property type="protein sequence ID" value="TPX18050.1"/>
    <property type="molecule type" value="Genomic_DNA"/>
</dbReference>
<protein>
    <submittedName>
        <fullName evidence="2">Uncharacterized protein</fullName>
    </submittedName>
</protein>
<dbReference type="Proteomes" id="UP000319257">
    <property type="component" value="Unassembled WGS sequence"/>
</dbReference>